<evidence type="ECO:0000313" key="2">
    <source>
        <dbReference type="Proteomes" id="UP001500279"/>
    </source>
</evidence>
<proteinExistence type="predicted"/>
<protein>
    <recommendedName>
        <fullName evidence="3">DUF465 domain-containing protein</fullName>
    </recommendedName>
</protein>
<gene>
    <name evidence="1" type="ORF">GCM10009107_03290</name>
</gene>
<name>A0ABN1JJD0_9BURK</name>
<dbReference type="Proteomes" id="UP001500279">
    <property type="component" value="Unassembled WGS sequence"/>
</dbReference>
<comment type="caution">
    <text evidence="1">The sequence shown here is derived from an EMBL/GenBank/DDBJ whole genome shotgun (WGS) entry which is preliminary data.</text>
</comment>
<accession>A0ABN1JJD0</accession>
<dbReference type="EMBL" id="BAAAEW010000003">
    <property type="protein sequence ID" value="GAA0741061.1"/>
    <property type="molecule type" value="Genomic_DNA"/>
</dbReference>
<dbReference type="RefSeq" id="WP_141287038.1">
    <property type="nucleotide sequence ID" value="NZ_BAAAEW010000003.1"/>
</dbReference>
<keyword evidence="2" id="KW-1185">Reference proteome</keyword>
<organism evidence="1 2">
    <name type="scientific">Ideonella azotifigens</name>
    <dbReference type="NCBI Taxonomy" id="513160"/>
    <lineage>
        <taxon>Bacteria</taxon>
        <taxon>Pseudomonadati</taxon>
        <taxon>Pseudomonadota</taxon>
        <taxon>Betaproteobacteria</taxon>
        <taxon>Burkholderiales</taxon>
        <taxon>Sphaerotilaceae</taxon>
        <taxon>Ideonella</taxon>
    </lineage>
</organism>
<sequence>MTNRFDVLDAIEQGILAVEAHILRLEDAKAANGGLDPLSMHKLLDLRESLQIFQARRLQLLEAAQREHAK</sequence>
<evidence type="ECO:0008006" key="3">
    <source>
        <dbReference type="Google" id="ProtNLM"/>
    </source>
</evidence>
<reference evidence="1 2" key="1">
    <citation type="journal article" date="2019" name="Int. J. Syst. Evol. Microbiol.">
        <title>The Global Catalogue of Microorganisms (GCM) 10K type strain sequencing project: providing services to taxonomists for standard genome sequencing and annotation.</title>
        <authorList>
            <consortium name="The Broad Institute Genomics Platform"/>
            <consortium name="The Broad Institute Genome Sequencing Center for Infectious Disease"/>
            <person name="Wu L."/>
            <person name="Ma J."/>
        </authorList>
    </citation>
    <scope>NUCLEOTIDE SEQUENCE [LARGE SCALE GENOMIC DNA]</scope>
    <source>
        <strain evidence="1 2">JCM 15503</strain>
    </source>
</reference>
<evidence type="ECO:0000313" key="1">
    <source>
        <dbReference type="EMBL" id="GAA0741061.1"/>
    </source>
</evidence>